<dbReference type="HAMAP" id="MF_00044">
    <property type="entry name" value="Asp_tRNA_synth_type1"/>
    <property type="match status" value="1"/>
</dbReference>
<dbReference type="HOGENOM" id="CLU_014330_3_2_14"/>
<dbReference type="InterPro" id="IPR012340">
    <property type="entry name" value="NA-bd_OB-fold"/>
</dbReference>
<dbReference type="EMBL" id="CU469464">
    <property type="protein sequence ID" value="CAP18458.1"/>
    <property type="molecule type" value="Genomic_DNA"/>
</dbReference>
<evidence type="ECO:0000256" key="6">
    <source>
        <dbReference type="ARBA" id="ARBA00022917"/>
    </source>
</evidence>
<evidence type="ECO:0000256" key="4">
    <source>
        <dbReference type="ARBA" id="ARBA00022741"/>
    </source>
</evidence>
<dbReference type="InterPro" id="IPR004524">
    <property type="entry name" value="Asp-tRNA-ligase_1"/>
</dbReference>
<dbReference type="Pfam" id="PF00152">
    <property type="entry name" value="tRNA-synt_2"/>
    <property type="match status" value="1"/>
</dbReference>
<comment type="subcellular location">
    <subcellularLocation>
        <location evidence="8">Cytoplasm</location>
    </subcellularLocation>
</comment>
<dbReference type="Proteomes" id="UP000002020">
    <property type="component" value="Chromosome"/>
</dbReference>
<keyword evidence="6 8" id="KW-0648">Protein biosynthesis</keyword>
<keyword evidence="7 8" id="KW-0030">Aminoacyl-tRNA synthetase</keyword>
<dbReference type="CDD" id="cd04317">
    <property type="entry name" value="EcAspRS_like_N"/>
    <property type="match status" value="1"/>
</dbReference>
<dbReference type="GO" id="GO:0006422">
    <property type="term" value="P:aspartyl-tRNA aminoacylation"/>
    <property type="evidence" value="ECO:0007669"/>
    <property type="project" value="UniProtKB-UniRule"/>
</dbReference>
<keyword evidence="4 8" id="KW-0547">Nucleotide-binding</keyword>
<dbReference type="eggNOG" id="COG0173">
    <property type="taxonomic scope" value="Bacteria"/>
</dbReference>
<dbReference type="InterPro" id="IPR004365">
    <property type="entry name" value="NA-bd_OB_tRNA"/>
</dbReference>
<dbReference type="KEGG" id="pml:ATP_00271"/>
<feature type="region of interest" description="Aspartate" evidence="8">
    <location>
        <begin position="198"/>
        <end position="201"/>
    </location>
</feature>
<dbReference type="InterPro" id="IPR002312">
    <property type="entry name" value="Asp/Asn-tRNA-synth_IIb"/>
</dbReference>
<evidence type="ECO:0000256" key="2">
    <source>
        <dbReference type="ARBA" id="ARBA00011738"/>
    </source>
</evidence>
<dbReference type="InterPro" id="IPR004115">
    <property type="entry name" value="GAD-like_sf"/>
</dbReference>
<dbReference type="GO" id="GO:0005737">
    <property type="term" value="C:cytoplasm"/>
    <property type="evidence" value="ECO:0007669"/>
    <property type="project" value="UniProtKB-SubCell"/>
</dbReference>
<evidence type="ECO:0000256" key="5">
    <source>
        <dbReference type="ARBA" id="ARBA00022840"/>
    </source>
</evidence>
<feature type="binding site" evidence="8">
    <location>
        <begin position="525"/>
        <end position="528"/>
    </location>
    <ligand>
        <name>ATP</name>
        <dbReference type="ChEBI" id="CHEBI:30616"/>
    </ligand>
</feature>
<gene>
    <name evidence="8 10" type="primary">aspS</name>
    <name evidence="10" type="ordered locus">ATP_00271</name>
</gene>
<dbReference type="Gene3D" id="3.30.930.10">
    <property type="entry name" value="Bira Bifunctional Protein, Domain 2"/>
    <property type="match status" value="1"/>
</dbReference>
<name>B3QZS1_PHYMT</name>
<dbReference type="PANTHER" id="PTHR22594:SF5">
    <property type="entry name" value="ASPARTATE--TRNA LIGASE, MITOCHONDRIAL"/>
    <property type="match status" value="1"/>
</dbReference>
<evidence type="ECO:0000259" key="9">
    <source>
        <dbReference type="PROSITE" id="PS50862"/>
    </source>
</evidence>
<dbReference type="InterPro" id="IPR047089">
    <property type="entry name" value="Asp-tRNA-ligase_1_N"/>
</dbReference>
<feature type="binding site" evidence="8">
    <location>
        <position position="441"/>
    </location>
    <ligand>
        <name>L-aspartate</name>
        <dbReference type="ChEBI" id="CHEBI:29991"/>
    </ligand>
</feature>
<organism evidence="11">
    <name type="scientific">Phytoplasma mali (strain AT)</name>
    <dbReference type="NCBI Taxonomy" id="482235"/>
    <lineage>
        <taxon>Bacteria</taxon>
        <taxon>Bacillati</taxon>
        <taxon>Mycoplasmatota</taxon>
        <taxon>Mollicutes</taxon>
        <taxon>Acholeplasmatales</taxon>
        <taxon>Acholeplasmataceae</taxon>
        <taxon>Candidatus Phytoplasma</taxon>
        <taxon>16SrX (Apple proliferation group)</taxon>
    </lineage>
</organism>
<dbReference type="GO" id="GO:0004815">
    <property type="term" value="F:aspartate-tRNA ligase activity"/>
    <property type="evidence" value="ECO:0007669"/>
    <property type="project" value="UniProtKB-UniRule"/>
</dbReference>
<evidence type="ECO:0000313" key="10">
    <source>
        <dbReference type="EMBL" id="CAP18458.1"/>
    </source>
</evidence>
<dbReference type="GO" id="GO:0003676">
    <property type="term" value="F:nucleic acid binding"/>
    <property type="evidence" value="ECO:0007669"/>
    <property type="project" value="InterPro"/>
</dbReference>
<comment type="function">
    <text evidence="8">Catalyzes the attachment of L-aspartate to tRNA(Asp) in a two-step reaction: L-aspartate is first activated by ATP to form Asp-AMP and then transferred to the acceptor end of tRNA(Asp).</text>
</comment>
<feature type="binding site" evidence="8">
    <location>
        <position position="473"/>
    </location>
    <ligand>
        <name>ATP</name>
        <dbReference type="ChEBI" id="CHEBI:30616"/>
    </ligand>
</feature>
<sequence>MNIKYTHNNNDLNLQHIGEQVYLKGWISNKRNLGKMIFLDLRDFTGNVQLIVKSDHLQYQQILCLKIETVVEVKGLVIERINKNKKSITNDIEVLISELFILSPAKTLPFSINSTSIESLEEIRLKYRYLDLRRNEMKLFLITRHNITQIIRQNLLVNDFLELETPLLSKSTPEGARDYLVPSRLYAGKFYALPQSPQIFKQLYMISGFERYFQIARCFRDEDLRSDRQPEFTQIDIETSFLTKKNIMHLIENIMIDLFQKIWYKNLSSPFLTLTYEKAINTYGTDKPDLRFELPIENITHYLKQEFIQKNIFNSEIRGIKVKKNFSKINLTNKIINKYKSLLKEKYNLNLVTLKKENQVIKGFLSQHINDNSFLKEDEIFFSFNDYSQDQLYINKALGFVRNQLAQDLNLIDYNRESLLWITDFPLFEFDVKTNRYYSTHHPFTAPKDISIFKKNPIKSFAQSYDLVWNGYEIGGGSLRINDYSIQQLMFKTLGFTEVEIEKKFGFFIESLKYGTPPHGGIALGLDRLSMLFNKTNNIRNVIGFPKTQSAKDLMLETPDSVEQEQLKILNLNY</sequence>
<feature type="binding site" evidence="8">
    <location>
        <position position="480"/>
    </location>
    <ligand>
        <name>L-aspartate</name>
        <dbReference type="ChEBI" id="CHEBI:29991"/>
    </ligand>
</feature>
<dbReference type="SUPFAM" id="SSF50249">
    <property type="entry name" value="Nucleic acid-binding proteins"/>
    <property type="match status" value="1"/>
</dbReference>
<comment type="catalytic activity">
    <reaction evidence="8">
        <text>tRNA(Asp) + L-aspartate + ATP = L-aspartyl-tRNA(Asp) + AMP + diphosphate</text>
        <dbReference type="Rhea" id="RHEA:19649"/>
        <dbReference type="Rhea" id="RHEA-COMP:9660"/>
        <dbReference type="Rhea" id="RHEA-COMP:9678"/>
        <dbReference type="ChEBI" id="CHEBI:29991"/>
        <dbReference type="ChEBI" id="CHEBI:30616"/>
        <dbReference type="ChEBI" id="CHEBI:33019"/>
        <dbReference type="ChEBI" id="CHEBI:78442"/>
        <dbReference type="ChEBI" id="CHEBI:78516"/>
        <dbReference type="ChEBI" id="CHEBI:456215"/>
        <dbReference type="EC" id="6.1.1.12"/>
    </reaction>
</comment>
<keyword evidence="11" id="KW-1185">Reference proteome</keyword>
<dbReference type="PROSITE" id="PS50862">
    <property type="entry name" value="AA_TRNA_LIGASE_II"/>
    <property type="match status" value="1"/>
</dbReference>
<feature type="domain" description="Aminoacyl-transfer RNA synthetases class-II family profile" evidence="9">
    <location>
        <begin position="144"/>
        <end position="559"/>
    </location>
</feature>
<evidence type="ECO:0000313" key="11">
    <source>
        <dbReference type="Proteomes" id="UP000002020"/>
    </source>
</evidence>
<evidence type="ECO:0000256" key="1">
    <source>
        <dbReference type="ARBA" id="ARBA00006303"/>
    </source>
</evidence>
<evidence type="ECO:0000256" key="8">
    <source>
        <dbReference type="HAMAP-Rule" id="MF_00044"/>
    </source>
</evidence>
<evidence type="ECO:0000256" key="3">
    <source>
        <dbReference type="ARBA" id="ARBA00022598"/>
    </source>
</evidence>
<dbReference type="AlphaFoldDB" id="B3QZS1"/>
<feature type="binding site" evidence="8">
    <location>
        <begin position="220"/>
        <end position="222"/>
    </location>
    <ligand>
        <name>ATP</name>
        <dbReference type="ChEBI" id="CHEBI:30616"/>
    </ligand>
</feature>
<dbReference type="PANTHER" id="PTHR22594">
    <property type="entry name" value="ASPARTYL/LYSYL-TRNA SYNTHETASE"/>
    <property type="match status" value="1"/>
</dbReference>
<dbReference type="Gene3D" id="2.40.50.140">
    <property type="entry name" value="Nucleic acid-binding proteins"/>
    <property type="match status" value="1"/>
</dbReference>
<dbReference type="InterPro" id="IPR004364">
    <property type="entry name" value="Aa-tRNA-synt_II"/>
</dbReference>
<protein>
    <recommendedName>
        <fullName evidence="8">Aspartate--tRNA ligase</fullName>
        <ecNumber evidence="8">6.1.1.12</ecNumber>
    </recommendedName>
    <alternativeName>
        <fullName evidence="8">Aspartyl-tRNA synthetase</fullName>
        <shortName evidence="8">AspRS</shortName>
    </alternativeName>
</protein>
<dbReference type="NCBIfam" id="NF001750">
    <property type="entry name" value="PRK00476.1"/>
    <property type="match status" value="1"/>
</dbReference>
<feature type="binding site" evidence="8">
    <location>
        <position position="174"/>
    </location>
    <ligand>
        <name>L-aspartate</name>
        <dbReference type="ChEBI" id="CHEBI:29991"/>
    </ligand>
</feature>
<feature type="binding site" evidence="8">
    <location>
        <position position="220"/>
    </location>
    <ligand>
        <name>L-aspartate</name>
        <dbReference type="ChEBI" id="CHEBI:29991"/>
    </ligand>
</feature>
<keyword evidence="5 8" id="KW-0067">ATP-binding</keyword>
<dbReference type="CDD" id="cd00777">
    <property type="entry name" value="AspRS_core"/>
    <property type="match status" value="1"/>
</dbReference>
<reference evidence="10 11" key="1">
    <citation type="journal article" date="2008" name="BMC Genomics">
        <title>The linear chromosome of the plant-pathogenic mycoplasma 'Candidatus Phytoplasma mali'.</title>
        <authorList>
            <person name="Kube M."/>
            <person name="Schneider B."/>
            <person name="Kuhl H."/>
            <person name="Dandekar T."/>
            <person name="Heitmann K."/>
            <person name="Migdoll A.M."/>
            <person name="Reinhardt R."/>
            <person name="Seemueller E."/>
        </authorList>
    </citation>
    <scope>NUCLEOTIDE SEQUENCE [LARGE SCALE GENOMIC DNA]</scope>
    <source>
        <strain evidence="10 11">AT</strain>
    </source>
</reference>
<keyword evidence="8" id="KW-0963">Cytoplasm</keyword>
<dbReference type="PRINTS" id="PR01042">
    <property type="entry name" value="TRNASYNTHASP"/>
</dbReference>
<dbReference type="Gene3D" id="3.30.1360.30">
    <property type="entry name" value="GAD-like domain"/>
    <property type="match status" value="1"/>
</dbReference>
<comment type="subunit">
    <text evidence="2 8">Homodimer.</text>
</comment>
<dbReference type="SUPFAM" id="SSF55681">
    <property type="entry name" value="Class II aaRS and biotin synthetases"/>
    <property type="match status" value="1"/>
</dbReference>
<feature type="binding site" evidence="8">
    <location>
        <position position="229"/>
    </location>
    <ligand>
        <name>ATP</name>
        <dbReference type="ChEBI" id="CHEBI:30616"/>
    </ligand>
</feature>
<dbReference type="STRING" id="37692.ATP_00271"/>
<dbReference type="SUPFAM" id="SSF55261">
    <property type="entry name" value="GAD domain-like"/>
    <property type="match status" value="1"/>
</dbReference>
<dbReference type="EC" id="6.1.1.12" evidence="8"/>
<comment type="similarity">
    <text evidence="1 8">Belongs to the class-II aminoacyl-tRNA synthetase family. Type 1 subfamily.</text>
</comment>
<dbReference type="InterPro" id="IPR047090">
    <property type="entry name" value="AspRS_core"/>
</dbReference>
<proteinExistence type="inferred from homology"/>
<dbReference type="NCBIfam" id="TIGR00459">
    <property type="entry name" value="aspS_bact"/>
    <property type="match status" value="1"/>
</dbReference>
<dbReference type="InterPro" id="IPR045864">
    <property type="entry name" value="aa-tRNA-synth_II/BPL/LPL"/>
</dbReference>
<dbReference type="GO" id="GO:0005524">
    <property type="term" value="F:ATP binding"/>
    <property type="evidence" value="ECO:0007669"/>
    <property type="project" value="UniProtKB-UniRule"/>
</dbReference>
<evidence type="ECO:0000256" key="7">
    <source>
        <dbReference type="ARBA" id="ARBA00023146"/>
    </source>
</evidence>
<accession>B3QZS1</accession>
<keyword evidence="3 8" id="KW-0436">Ligase</keyword>
<dbReference type="Pfam" id="PF01336">
    <property type="entry name" value="tRNA_anti-codon"/>
    <property type="match status" value="1"/>
</dbReference>
<comment type="caution">
    <text evidence="8">Lacks conserved residue(s) required for the propagation of feature annotation.</text>
</comment>
<dbReference type="InterPro" id="IPR006195">
    <property type="entry name" value="aa-tRNA-synth_II"/>
</dbReference>